<dbReference type="CDD" id="cd00038">
    <property type="entry name" value="CAP_ED"/>
    <property type="match status" value="1"/>
</dbReference>
<dbReference type="SUPFAM" id="SSF51206">
    <property type="entry name" value="cAMP-binding domain-like"/>
    <property type="match status" value="1"/>
</dbReference>
<dbReference type="PROSITE" id="PS50042">
    <property type="entry name" value="CNMP_BINDING_3"/>
    <property type="match status" value="1"/>
</dbReference>
<dbReference type="OrthoDB" id="9774616at2"/>
<dbReference type="EMBL" id="FQZY01000045">
    <property type="protein sequence ID" value="SHK38193.1"/>
    <property type="molecule type" value="Genomic_DNA"/>
</dbReference>
<sequence length="221" mass="24686">MEDYIEVINNSQLFAGVTEAETKSMLQCLSATTKEFVKNSYILRCGDLVSSVCLVLAGSVLLVKEDYWGNQNIVTRIQAGQIFAETYACVEGQPLGVSAVAAEKTRVLYLDVHRILSTCPTACGFHTRMIRNLMSILAYKNLIFNEKITHLSQRTTRSKLLSYLSAEAARCGSASFDIAFNRQQLADYLSVDRSAMSNELCKMRDEGLLRFARNHFELSGQ</sequence>
<dbReference type="SMART" id="SM00100">
    <property type="entry name" value="cNMP"/>
    <property type="match status" value="1"/>
</dbReference>
<feature type="domain" description="Cyclic nucleotide-binding" evidence="4">
    <location>
        <begin position="13"/>
        <end position="111"/>
    </location>
</feature>
<protein>
    <submittedName>
        <fullName evidence="5">cAMP-binding domain of CRP or a regulatory subunit of cAMP-dependent protein kinases</fullName>
    </submittedName>
</protein>
<dbReference type="GO" id="GO:0006355">
    <property type="term" value="P:regulation of DNA-templated transcription"/>
    <property type="evidence" value="ECO:0007669"/>
    <property type="project" value="InterPro"/>
</dbReference>
<evidence type="ECO:0000259" key="4">
    <source>
        <dbReference type="PROSITE" id="PS50042"/>
    </source>
</evidence>
<evidence type="ECO:0000256" key="1">
    <source>
        <dbReference type="ARBA" id="ARBA00023015"/>
    </source>
</evidence>
<reference evidence="5 6" key="1">
    <citation type="submission" date="2016-11" db="EMBL/GenBank/DDBJ databases">
        <authorList>
            <person name="Jaros S."/>
            <person name="Januszkiewicz K."/>
            <person name="Wedrychowicz H."/>
        </authorList>
    </citation>
    <scope>NUCLEOTIDE SEQUENCE [LARGE SCALE GENOMIC DNA]</scope>
    <source>
        <strain evidence="5 6">DSM 15480</strain>
    </source>
</reference>
<dbReference type="GO" id="GO:0016301">
    <property type="term" value="F:kinase activity"/>
    <property type="evidence" value="ECO:0007669"/>
    <property type="project" value="UniProtKB-KW"/>
</dbReference>
<keyword evidence="6" id="KW-1185">Reference proteome</keyword>
<keyword evidence="5" id="KW-0808">Transferase</keyword>
<keyword evidence="5" id="KW-0418">Kinase</keyword>
<accession>A0A1M6S0F6</accession>
<dbReference type="Gene3D" id="2.60.120.10">
    <property type="entry name" value="Jelly Rolls"/>
    <property type="match status" value="1"/>
</dbReference>
<keyword evidence="3" id="KW-0804">Transcription</keyword>
<evidence type="ECO:0000256" key="2">
    <source>
        <dbReference type="ARBA" id="ARBA00023125"/>
    </source>
</evidence>
<keyword evidence="2" id="KW-0238">DNA-binding</keyword>
<dbReference type="InterPro" id="IPR036390">
    <property type="entry name" value="WH_DNA-bd_sf"/>
</dbReference>
<keyword evidence="1" id="KW-0805">Transcription regulation</keyword>
<dbReference type="Pfam" id="PF00027">
    <property type="entry name" value="cNMP_binding"/>
    <property type="match status" value="1"/>
</dbReference>
<dbReference type="InterPro" id="IPR012318">
    <property type="entry name" value="HTH_CRP"/>
</dbReference>
<dbReference type="InterPro" id="IPR000595">
    <property type="entry name" value="cNMP-bd_dom"/>
</dbReference>
<dbReference type="InterPro" id="IPR014710">
    <property type="entry name" value="RmlC-like_jellyroll"/>
</dbReference>
<evidence type="ECO:0000313" key="6">
    <source>
        <dbReference type="Proteomes" id="UP000184301"/>
    </source>
</evidence>
<dbReference type="Pfam" id="PF13545">
    <property type="entry name" value="HTH_Crp_2"/>
    <property type="match status" value="1"/>
</dbReference>
<evidence type="ECO:0000313" key="5">
    <source>
        <dbReference type="EMBL" id="SHK38193.1"/>
    </source>
</evidence>
<dbReference type="GO" id="GO:0003677">
    <property type="term" value="F:DNA binding"/>
    <property type="evidence" value="ECO:0007669"/>
    <property type="project" value="UniProtKB-KW"/>
</dbReference>
<evidence type="ECO:0000256" key="3">
    <source>
        <dbReference type="ARBA" id="ARBA00023163"/>
    </source>
</evidence>
<dbReference type="SUPFAM" id="SSF46785">
    <property type="entry name" value="Winged helix' DNA-binding domain"/>
    <property type="match status" value="1"/>
</dbReference>
<dbReference type="STRING" id="1121950.SAMN02745243_02825"/>
<dbReference type="AlphaFoldDB" id="A0A1M6S0F6"/>
<proteinExistence type="predicted"/>
<dbReference type="InterPro" id="IPR018490">
    <property type="entry name" value="cNMP-bd_dom_sf"/>
</dbReference>
<dbReference type="RefSeq" id="WP_073111584.1">
    <property type="nucleotide sequence ID" value="NZ_FQZY01000045.1"/>
</dbReference>
<gene>
    <name evidence="5" type="ORF">SAMN02745243_02825</name>
</gene>
<organism evidence="5 6">
    <name type="scientific">Hespellia stercorisuis DSM 15480</name>
    <dbReference type="NCBI Taxonomy" id="1121950"/>
    <lineage>
        <taxon>Bacteria</taxon>
        <taxon>Bacillati</taxon>
        <taxon>Bacillota</taxon>
        <taxon>Clostridia</taxon>
        <taxon>Lachnospirales</taxon>
        <taxon>Lachnospiraceae</taxon>
        <taxon>Hespellia</taxon>
    </lineage>
</organism>
<name>A0A1M6S0F6_9FIRM</name>
<dbReference type="Proteomes" id="UP000184301">
    <property type="component" value="Unassembled WGS sequence"/>
</dbReference>